<dbReference type="PROSITE" id="PS50114">
    <property type="entry name" value="GATA_ZN_FINGER_2"/>
    <property type="match status" value="1"/>
</dbReference>
<feature type="region of interest" description="Disordered" evidence="7">
    <location>
        <begin position="1"/>
        <end position="68"/>
    </location>
</feature>
<feature type="compositionally biased region" description="Low complexity" evidence="7">
    <location>
        <begin position="457"/>
        <end position="471"/>
    </location>
</feature>
<evidence type="ECO:0000256" key="3">
    <source>
        <dbReference type="ARBA" id="ARBA00022771"/>
    </source>
</evidence>
<protein>
    <submittedName>
        <fullName evidence="9">Electron transfer flavoprotein subunit</fullName>
    </submittedName>
</protein>
<sequence>MIIKRGQPAGQHLESEHTDDASTPAGSSVKDPAATETGATSNQDKTTTESGATQHARAEDKPKDAEPCPGDGTCNGAGGSHTCSGCPSYNQQQPAGRQHLICANCRTTTTPLWRRDSEGNTICNACGLYFKLHNVHRPVTMKRAVIKRRKRVNLLAASPPLIPHSSQHPHQHPHPQQQQHPHQHMSHMQHPQHQHQHQQQQQHHHHVPAPPQYHQRLQYPKPLPRPRTPPPASGMEPNGHDGQMDPSGTPTKRRRILASSSNGQDYRNAEWNQPGMHRRSMSPGEGIGEQDRHHSGSPHQGSSYGQQPPPPPASHSQDGHGHMRDHASSHPSQPRFIVNVHQGNGQYQHTQSMSMSRYSMYPPPAPRSQQPPAQAPPAQHPSHQHPQQQQQQQQQHGNPLQQQGHPHPPQPPSQHEHHHHAQSGHGYPPQGHGPRDMEDHPTSQYSSGWNQRLPGYSTVSSSSSNTRLSSTGIVHSTATQPHSPTLYPRYSQGGQQPPYHHPQYRGQGAQPEHEYHHPEGPSPQSSQPPPPPQQQGSHHYSSGSSPVQGNATHTPSGYSNSYLHPMPPPMMNSGSNDGHSERERSAGSVGAPSGSSHLPPISMSHPSHPNHRQSLPRASDLMHQQDQPPPPHPGHHHSYSPHRRQPSSPPLPMNGVTIGNTGGHAPPPPPPASSSISGVAATSTDVLQQTRQDLQREVSHLSMLLGRAAAVLSGLDQALDPNHAASNGGYAPPPPGPHQGGPPPGPPPASHSIRESGSPVSHGYAPPPPHGGHPHGHGPANGHGPPPSSQHAQGPPPSSMMPNDVKTSSALGLMALSSSAGPVHPGMLAGGRHDDRDMQQHHQQVPQPQHHGPPPPPISRYPQAMSYSSYPLPRRS</sequence>
<feature type="compositionally biased region" description="Basic and acidic residues" evidence="7">
    <location>
        <begin position="831"/>
        <end position="840"/>
    </location>
</feature>
<feature type="compositionally biased region" description="Low complexity" evidence="7">
    <location>
        <begin position="586"/>
        <end position="596"/>
    </location>
</feature>
<keyword evidence="4" id="KW-0862">Zinc</keyword>
<feature type="compositionally biased region" description="Polar residues" evidence="7">
    <location>
        <begin position="472"/>
        <end position="483"/>
    </location>
</feature>
<evidence type="ECO:0000256" key="5">
    <source>
        <dbReference type="ARBA" id="ARBA00023242"/>
    </source>
</evidence>
<feature type="compositionally biased region" description="Low complexity" evidence="7">
    <location>
        <begin position="808"/>
        <end position="821"/>
    </location>
</feature>
<dbReference type="Gene3D" id="3.30.50.10">
    <property type="entry name" value="Erythroid Transcription Factor GATA-1, subunit A"/>
    <property type="match status" value="1"/>
</dbReference>
<feature type="compositionally biased region" description="Low complexity" evidence="7">
    <location>
        <begin position="380"/>
        <end position="405"/>
    </location>
</feature>
<keyword evidence="2" id="KW-0479">Metal-binding</keyword>
<keyword evidence="5" id="KW-0539">Nucleus</keyword>
<dbReference type="PRINTS" id="PR00619">
    <property type="entry name" value="GATAZNFINGER"/>
</dbReference>
<dbReference type="GO" id="GO:0008270">
    <property type="term" value="F:zinc ion binding"/>
    <property type="evidence" value="ECO:0007669"/>
    <property type="project" value="UniProtKB-KW"/>
</dbReference>
<dbReference type="GO" id="GO:0005634">
    <property type="term" value="C:nucleus"/>
    <property type="evidence" value="ECO:0007669"/>
    <property type="project" value="UniProtKB-SubCell"/>
</dbReference>
<feature type="region of interest" description="Disordered" evidence="7">
    <location>
        <begin position="159"/>
        <end position="332"/>
    </location>
</feature>
<evidence type="ECO:0000256" key="6">
    <source>
        <dbReference type="PROSITE-ProRule" id="PRU00094"/>
    </source>
</evidence>
<feature type="compositionally biased region" description="Pro residues" evidence="7">
    <location>
        <begin position="221"/>
        <end position="232"/>
    </location>
</feature>
<dbReference type="EMBL" id="JAAAIL010000022">
    <property type="protein sequence ID" value="KAG0281351.1"/>
    <property type="molecule type" value="Genomic_DNA"/>
</dbReference>
<feature type="compositionally biased region" description="Basic residues" evidence="7">
    <location>
        <begin position="181"/>
        <end position="207"/>
    </location>
</feature>
<dbReference type="InterPro" id="IPR039355">
    <property type="entry name" value="Transcription_factor_GATA"/>
</dbReference>
<gene>
    <name evidence="9" type="primary">CIR1_2</name>
    <name evidence="9" type="ORF">BGZ95_004690</name>
</gene>
<name>A0AAD4DNN5_9FUNG</name>
<feature type="domain" description="GATA-type" evidence="8">
    <location>
        <begin position="96"/>
        <end position="149"/>
    </location>
</feature>
<feature type="compositionally biased region" description="Pro residues" evidence="7">
    <location>
        <begin position="731"/>
        <end position="749"/>
    </location>
</feature>
<keyword evidence="3 6" id="KW-0863">Zinc-finger</keyword>
<dbReference type="GO" id="GO:0000122">
    <property type="term" value="P:negative regulation of transcription by RNA polymerase II"/>
    <property type="evidence" value="ECO:0007669"/>
    <property type="project" value="TreeGrafter"/>
</dbReference>
<evidence type="ECO:0000256" key="1">
    <source>
        <dbReference type="ARBA" id="ARBA00004123"/>
    </source>
</evidence>
<feature type="compositionally biased region" description="Low complexity" evidence="7">
    <location>
        <begin position="841"/>
        <end position="850"/>
    </location>
</feature>
<dbReference type="PANTHER" id="PTHR10071:SF281">
    <property type="entry name" value="BOX A-BINDING FACTOR-RELATED"/>
    <property type="match status" value="1"/>
</dbReference>
<dbReference type="GO" id="GO:0000978">
    <property type="term" value="F:RNA polymerase II cis-regulatory region sequence-specific DNA binding"/>
    <property type="evidence" value="ECO:0007669"/>
    <property type="project" value="TreeGrafter"/>
</dbReference>
<evidence type="ECO:0000259" key="8">
    <source>
        <dbReference type="PROSITE" id="PS50114"/>
    </source>
</evidence>
<feature type="compositionally biased region" description="Low complexity" evidence="7">
    <location>
        <begin position="534"/>
        <end position="546"/>
    </location>
</feature>
<reference evidence="9" key="1">
    <citation type="journal article" date="2020" name="Fungal Divers.">
        <title>Resolving the Mortierellaceae phylogeny through synthesis of multi-gene phylogenetics and phylogenomics.</title>
        <authorList>
            <person name="Vandepol N."/>
            <person name="Liber J."/>
            <person name="Desiro A."/>
            <person name="Na H."/>
            <person name="Kennedy M."/>
            <person name="Barry K."/>
            <person name="Grigoriev I.V."/>
            <person name="Miller A.N."/>
            <person name="O'Donnell K."/>
            <person name="Stajich J.E."/>
            <person name="Bonito G."/>
        </authorList>
    </citation>
    <scope>NUCLEOTIDE SEQUENCE</scope>
    <source>
        <strain evidence="9">NRRL 28262</strain>
    </source>
</reference>
<feature type="compositionally biased region" description="Polar residues" evidence="7">
    <location>
        <begin position="682"/>
        <end position="692"/>
    </location>
</feature>
<evidence type="ECO:0000256" key="2">
    <source>
        <dbReference type="ARBA" id="ARBA00022723"/>
    </source>
</evidence>
<dbReference type="InterPro" id="IPR000679">
    <property type="entry name" value="Znf_GATA"/>
</dbReference>
<evidence type="ECO:0000256" key="7">
    <source>
        <dbReference type="SAM" id="MobiDB-lite"/>
    </source>
</evidence>
<feature type="compositionally biased region" description="Pro residues" evidence="7">
    <location>
        <begin position="784"/>
        <end position="799"/>
    </location>
</feature>
<organism evidence="9 10">
    <name type="scientific">Linnemannia exigua</name>
    <dbReference type="NCBI Taxonomy" id="604196"/>
    <lineage>
        <taxon>Eukaryota</taxon>
        <taxon>Fungi</taxon>
        <taxon>Fungi incertae sedis</taxon>
        <taxon>Mucoromycota</taxon>
        <taxon>Mortierellomycotina</taxon>
        <taxon>Mortierellomycetes</taxon>
        <taxon>Mortierellales</taxon>
        <taxon>Mortierellaceae</taxon>
        <taxon>Linnemannia</taxon>
    </lineage>
</organism>
<dbReference type="FunFam" id="3.30.50.10:FF:000007">
    <property type="entry name" value="Nitrogen regulatory AreA, N-terminal"/>
    <property type="match status" value="1"/>
</dbReference>
<dbReference type="PANTHER" id="PTHR10071">
    <property type="entry name" value="TRANSCRIPTION FACTOR GATA FAMILY MEMBER"/>
    <property type="match status" value="1"/>
</dbReference>
<dbReference type="InterPro" id="IPR013088">
    <property type="entry name" value="Znf_NHR/GATA"/>
</dbReference>
<feature type="compositionally biased region" description="Polar residues" evidence="7">
    <location>
        <begin position="37"/>
        <end position="53"/>
    </location>
</feature>
<dbReference type="SMART" id="SM00401">
    <property type="entry name" value="ZnF_GATA"/>
    <property type="match status" value="1"/>
</dbReference>
<keyword evidence="10" id="KW-1185">Reference proteome</keyword>
<evidence type="ECO:0000256" key="4">
    <source>
        <dbReference type="ARBA" id="ARBA00022833"/>
    </source>
</evidence>
<dbReference type="GO" id="GO:0045944">
    <property type="term" value="P:positive regulation of transcription by RNA polymerase II"/>
    <property type="evidence" value="ECO:0007669"/>
    <property type="project" value="TreeGrafter"/>
</dbReference>
<dbReference type="CDD" id="cd00202">
    <property type="entry name" value="ZnF_GATA"/>
    <property type="match status" value="1"/>
</dbReference>
<feature type="compositionally biased region" description="Basic and acidic residues" evidence="7">
    <location>
        <begin position="317"/>
        <end position="328"/>
    </location>
</feature>
<feature type="compositionally biased region" description="Polar residues" evidence="7">
    <location>
        <begin position="547"/>
        <end position="562"/>
    </location>
</feature>
<feature type="compositionally biased region" description="Basic and acidic residues" evidence="7">
    <location>
        <begin position="56"/>
        <end position="66"/>
    </location>
</feature>
<feature type="compositionally biased region" description="Basic residues" evidence="7">
    <location>
        <begin position="633"/>
        <end position="645"/>
    </location>
</feature>
<dbReference type="AlphaFoldDB" id="A0AAD4DNN5"/>
<dbReference type="Proteomes" id="UP001194580">
    <property type="component" value="Unassembled WGS sequence"/>
</dbReference>
<dbReference type="PROSITE" id="PS00344">
    <property type="entry name" value="GATA_ZN_FINGER_1"/>
    <property type="match status" value="1"/>
</dbReference>
<dbReference type="GO" id="GO:0000981">
    <property type="term" value="F:DNA-binding transcription factor activity, RNA polymerase II-specific"/>
    <property type="evidence" value="ECO:0007669"/>
    <property type="project" value="TreeGrafter"/>
</dbReference>
<comment type="caution">
    <text evidence="9">The sequence shown here is derived from an EMBL/GenBank/DDBJ whole genome shotgun (WGS) entry which is preliminary data.</text>
</comment>
<dbReference type="SUPFAM" id="SSF57716">
    <property type="entry name" value="Glucocorticoid receptor-like (DNA-binding domain)"/>
    <property type="match status" value="1"/>
</dbReference>
<dbReference type="Pfam" id="PF00320">
    <property type="entry name" value="GATA"/>
    <property type="match status" value="1"/>
</dbReference>
<comment type="subcellular location">
    <subcellularLocation>
        <location evidence="1">Nucleus</location>
    </subcellularLocation>
</comment>
<evidence type="ECO:0000313" key="9">
    <source>
        <dbReference type="EMBL" id="KAG0281351.1"/>
    </source>
</evidence>
<feature type="region of interest" description="Disordered" evidence="7">
    <location>
        <begin position="356"/>
        <end position="694"/>
    </location>
</feature>
<feature type="compositionally biased region" description="Low complexity" evidence="7">
    <location>
        <begin position="297"/>
        <end position="306"/>
    </location>
</feature>
<feature type="region of interest" description="Disordered" evidence="7">
    <location>
        <begin position="719"/>
        <end position="876"/>
    </location>
</feature>
<accession>A0AAD4DNN5</accession>
<proteinExistence type="predicted"/>
<evidence type="ECO:0000313" key="10">
    <source>
        <dbReference type="Proteomes" id="UP001194580"/>
    </source>
</evidence>